<protein>
    <recommendedName>
        <fullName evidence="4">RHS repeat-associated core domain-containing protein</fullName>
    </recommendedName>
</protein>
<proteinExistence type="predicted"/>
<feature type="compositionally biased region" description="Basic and acidic residues" evidence="1">
    <location>
        <begin position="140"/>
        <end position="154"/>
    </location>
</feature>
<keyword evidence="3" id="KW-1185">Reference proteome</keyword>
<evidence type="ECO:0000256" key="1">
    <source>
        <dbReference type="SAM" id="MobiDB-lite"/>
    </source>
</evidence>
<organism evidence="2 3">
    <name type="scientific">Amycolatopsis viridis</name>
    <dbReference type="NCBI Taxonomy" id="185678"/>
    <lineage>
        <taxon>Bacteria</taxon>
        <taxon>Bacillati</taxon>
        <taxon>Actinomycetota</taxon>
        <taxon>Actinomycetes</taxon>
        <taxon>Pseudonocardiales</taxon>
        <taxon>Pseudonocardiaceae</taxon>
        <taxon>Amycolatopsis</taxon>
    </lineage>
</organism>
<evidence type="ECO:0000313" key="3">
    <source>
        <dbReference type="Proteomes" id="UP000754495"/>
    </source>
</evidence>
<dbReference type="Proteomes" id="UP000754495">
    <property type="component" value="Unassembled WGS sequence"/>
</dbReference>
<name>A0ABX0SVY9_9PSEU</name>
<evidence type="ECO:0008006" key="4">
    <source>
        <dbReference type="Google" id="ProtNLM"/>
    </source>
</evidence>
<reference evidence="2 3" key="1">
    <citation type="submission" date="2020-03" db="EMBL/GenBank/DDBJ databases">
        <title>Sequencing the genomes of 1000 actinobacteria strains.</title>
        <authorList>
            <person name="Klenk H.-P."/>
        </authorList>
    </citation>
    <scope>NUCLEOTIDE SEQUENCE [LARGE SCALE GENOMIC DNA]</scope>
    <source>
        <strain evidence="2 3">DSM 45668</strain>
    </source>
</reference>
<feature type="region of interest" description="Disordered" evidence="1">
    <location>
        <begin position="121"/>
        <end position="154"/>
    </location>
</feature>
<comment type="caution">
    <text evidence="2">The sequence shown here is derived from an EMBL/GenBank/DDBJ whole genome shotgun (WGS) entry which is preliminary data.</text>
</comment>
<evidence type="ECO:0000313" key="2">
    <source>
        <dbReference type="EMBL" id="NIH80698.1"/>
    </source>
</evidence>
<dbReference type="Gene3D" id="2.180.10.10">
    <property type="entry name" value="RHS repeat-associated core"/>
    <property type="match status" value="1"/>
</dbReference>
<dbReference type="NCBIfam" id="TIGR03696">
    <property type="entry name" value="Rhs_assc_core"/>
    <property type="match status" value="1"/>
</dbReference>
<dbReference type="InterPro" id="IPR022385">
    <property type="entry name" value="Rhs_assc_core"/>
</dbReference>
<sequence>MGARPYRPLLGRFLSVDPDEGGSANDYDYVAGDPINTLDFDGHGWFSSMVKAVTKIAEVVSWVPGPIGAIASGVAAAGNAIQGNWGAAARYAAGALTMGATKYVAAAVKVTRWVRARKGEYPVGGQGTSRIPEAVGNSEDGVHREEVAPRPRRP</sequence>
<gene>
    <name evidence="2" type="ORF">FHX46_003228</name>
</gene>
<dbReference type="RefSeq" id="WP_243871285.1">
    <property type="nucleotide sequence ID" value="NZ_JAANOU010000001.1"/>
</dbReference>
<accession>A0ABX0SVY9</accession>
<dbReference type="EMBL" id="JAANOU010000001">
    <property type="protein sequence ID" value="NIH80698.1"/>
    <property type="molecule type" value="Genomic_DNA"/>
</dbReference>